<proteinExistence type="predicted"/>
<evidence type="ECO:0000313" key="2">
    <source>
        <dbReference type="Proteomes" id="UP000185285"/>
    </source>
</evidence>
<reference evidence="1 2" key="1">
    <citation type="submission" date="2013-12" db="EMBL/GenBank/DDBJ databases">
        <title>Ecological redundancy of diverse viral populations within a natural community.</title>
        <authorList>
            <person name="Gregory A.C."/>
            <person name="LaButti K."/>
            <person name="Copeland A."/>
            <person name="Woyke T."/>
            <person name="Sullivan M.B."/>
        </authorList>
    </citation>
    <scope>NUCLEOTIDE SEQUENCE [LARGE SCALE GENOMIC DNA]</scope>
    <source>
        <strain evidence="1">Syn7803US23</strain>
    </source>
</reference>
<keyword evidence="2" id="KW-1185">Reference proteome</keyword>
<sequence length="399" mass="45394">MTTLFAGDIQQERIIAVKKRILRNLVDEAGNEIKETQLEVYRNYGAALNPLTNLCQQQPKIPFWTAVVELFETNQAVPCMIPVGLCWGDASYNRADEINWSQVNTNIEYSKGYSYDAAVYIDVVFDPATGRFIVKKGQHRVIMAYLCLGEDARIAANVKLLNENFTEEQQITAEAYEHHVDAQKVARQKAHQAGRSAFVSGDEEDIKYTNFILSHGIGVKGKMHLFPQFNHFNRDCDTPWAVRSAMQINEAHTSTALHLLNKYLPIGDKVIGGKAIKSVTQFLNVFNDKIQKTADQNDTTPEDFIDEVFKYMWHQRKTKSSSWLKGSQAFRGENVIIPLARLIKFTNAYCQESNTRLHDGRKNEDSVWCSTDEKFWCDFLHKTTPTELHGSVNAIVSEC</sequence>
<organism evidence="1 2">
    <name type="scientific">Synechococcus phage ACG-2014j</name>
    <dbReference type="NCBI Taxonomy" id="1493514"/>
    <lineage>
        <taxon>Viruses</taxon>
        <taxon>Duplodnaviria</taxon>
        <taxon>Heunggongvirae</taxon>
        <taxon>Uroviricota</taxon>
        <taxon>Caudoviricetes</taxon>
        <taxon>Pantevenvirales</taxon>
        <taxon>Kyanoviridae</taxon>
        <taxon>Potamoivirus</taxon>
        <taxon>Potamoivirus tusconj</taxon>
    </lineage>
</organism>
<dbReference type="Proteomes" id="UP000185285">
    <property type="component" value="Segment"/>
</dbReference>
<gene>
    <name evidence="1" type="ORF">Syn7803US23_49</name>
</gene>
<evidence type="ECO:0000313" key="1">
    <source>
        <dbReference type="EMBL" id="AIX28393.1"/>
    </source>
</evidence>
<accession>A0A0E3HLC4</accession>
<dbReference type="EMBL" id="KJ019089">
    <property type="protein sequence ID" value="AIX28393.1"/>
    <property type="molecule type" value="Genomic_DNA"/>
</dbReference>
<protein>
    <submittedName>
        <fullName evidence="1">Uncharacterized protein</fullName>
    </submittedName>
</protein>
<name>A0A0E3HLC4_9CAUD</name>